<accession>A0A4V3FIX3</accession>
<reference evidence="3 4" key="1">
    <citation type="submission" date="2019-03" db="EMBL/GenBank/DDBJ databases">
        <title>Genomic Encyclopedia of Type Strains, Phase III (KMG-III): the genomes of soil and plant-associated and newly described type strains.</title>
        <authorList>
            <person name="Whitman W."/>
        </authorList>
    </citation>
    <scope>NUCLEOTIDE SEQUENCE [LARGE SCALE GENOMIC DNA]</scope>
    <source>
        <strain evidence="3 4">VKM Ac-2575</strain>
    </source>
</reference>
<evidence type="ECO:0000256" key="1">
    <source>
        <dbReference type="SAM" id="MobiDB-lite"/>
    </source>
</evidence>
<sequence>MEPNPVSGRAKAVGARMAGGVGLAGLFGTPGVIAATHPILAAGLFIAELTLIYVLVMSFLYGSKERGERVFRLLRWVKDKEEPSSSVEPSDSGPPGGPLR</sequence>
<dbReference type="EMBL" id="SOCE01000002">
    <property type="protein sequence ID" value="TDU84013.1"/>
    <property type="molecule type" value="Genomic_DNA"/>
</dbReference>
<keyword evidence="2" id="KW-0472">Membrane</keyword>
<dbReference type="Proteomes" id="UP000295151">
    <property type="component" value="Unassembled WGS sequence"/>
</dbReference>
<keyword evidence="2" id="KW-0812">Transmembrane</keyword>
<feature type="compositionally biased region" description="Low complexity" evidence="1">
    <location>
        <begin position="84"/>
        <end position="93"/>
    </location>
</feature>
<dbReference type="AlphaFoldDB" id="A0A4V3FIX3"/>
<evidence type="ECO:0000313" key="4">
    <source>
        <dbReference type="Proteomes" id="UP000295151"/>
    </source>
</evidence>
<feature type="region of interest" description="Disordered" evidence="1">
    <location>
        <begin position="80"/>
        <end position="100"/>
    </location>
</feature>
<gene>
    <name evidence="3" type="ORF">EV138_6481</name>
</gene>
<organism evidence="3 4">
    <name type="scientific">Kribbella voronezhensis</name>
    <dbReference type="NCBI Taxonomy" id="2512212"/>
    <lineage>
        <taxon>Bacteria</taxon>
        <taxon>Bacillati</taxon>
        <taxon>Actinomycetota</taxon>
        <taxon>Actinomycetes</taxon>
        <taxon>Propionibacteriales</taxon>
        <taxon>Kribbellaceae</taxon>
        <taxon>Kribbella</taxon>
    </lineage>
</organism>
<proteinExistence type="predicted"/>
<name>A0A4V3FIX3_9ACTN</name>
<comment type="caution">
    <text evidence="3">The sequence shown here is derived from an EMBL/GenBank/DDBJ whole genome shotgun (WGS) entry which is preliminary data.</text>
</comment>
<keyword evidence="4" id="KW-1185">Reference proteome</keyword>
<evidence type="ECO:0000256" key="2">
    <source>
        <dbReference type="SAM" id="Phobius"/>
    </source>
</evidence>
<feature type="transmembrane region" description="Helical" evidence="2">
    <location>
        <begin position="12"/>
        <end position="33"/>
    </location>
</feature>
<feature type="transmembrane region" description="Helical" evidence="2">
    <location>
        <begin position="39"/>
        <end position="62"/>
    </location>
</feature>
<evidence type="ECO:0000313" key="3">
    <source>
        <dbReference type="EMBL" id="TDU84013.1"/>
    </source>
</evidence>
<keyword evidence="2" id="KW-1133">Transmembrane helix</keyword>
<protein>
    <submittedName>
        <fullName evidence="3">Uncharacterized protein</fullName>
    </submittedName>
</protein>